<dbReference type="InterPro" id="IPR050109">
    <property type="entry name" value="HTH-type_TetR-like_transc_reg"/>
</dbReference>
<dbReference type="PROSITE" id="PS50977">
    <property type="entry name" value="HTH_TETR_2"/>
    <property type="match status" value="1"/>
</dbReference>
<keyword evidence="3" id="KW-0804">Transcription</keyword>
<dbReference type="Gene3D" id="1.10.357.10">
    <property type="entry name" value="Tetracycline Repressor, domain 2"/>
    <property type="match status" value="1"/>
</dbReference>
<dbReference type="EMBL" id="JBHSED010000038">
    <property type="protein sequence ID" value="MFC4305409.1"/>
    <property type="molecule type" value="Genomic_DNA"/>
</dbReference>
<dbReference type="InterPro" id="IPR001647">
    <property type="entry name" value="HTH_TetR"/>
</dbReference>
<feature type="DNA-binding region" description="H-T-H motif" evidence="4">
    <location>
        <begin position="35"/>
        <end position="54"/>
    </location>
</feature>
<evidence type="ECO:0000259" key="5">
    <source>
        <dbReference type="PROSITE" id="PS50977"/>
    </source>
</evidence>
<gene>
    <name evidence="6" type="ORF">ACFO1S_18410</name>
</gene>
<name>A0ABV8SG22_9BACL</name>
<protein>
    <submittedName>
        <fullName evidence="6">TetR/AcrR family transcriptional regulator</fullName>
    </submittedName>
</protein>
<reference evidence="7" key="1">
    <citation type="journal article" date="2019" name="Int. J. Syst. Evol. Microbiol.">
        <title>The Global Catalogue of Microorganisms (GCM) 10K type strain sequencing project: providing services to taxonomists for standard genome sequencing and annotation.</title>
        <authorList>
            <consortium name="The Broad Institute Genomics Platform"/>
            <consortium name="The Broad Institute Genome Sequencing Center for Infectious Disease"/>
            <person name="Wu L."/>
            <person name="Ma J."/>
        </authorList>
    </citation>
    <scope>NUCLEOTIDE SEQUENCE [LARGE SCALE GENOMIC DNA]</scope>
    <source>
        <strain evidence="7">CGMCC 4.1641</strain>
    </source>
</reference>
<dbReference type="PRINTS" id="PR00455">
    <property type="entry name" value="HTHTETR"/>
</dbReference>
<dbReference type="Pfam" id="PF21351">
    <property type="entry name" value="TetR_C_41"/>
    <property type="match status" value="1"/>
</dbReference>
<keyword evidence="1" id="KW-0805">Transcription regulation</keyword>
<dbReference type="InterPro" id="IPR009057">
    <property type="entry name" value="Homeodomain-like_sf"/>
</dbReference>
<keyword evidence="7" id="KW-1185">Reference proteome</keyword>
<dbReference type="PANTHER" id="PTHR30055:SF234">
    <property type="entry name" value="HTH-TYPE TRANSCRIPTIONAL REGULATOR BETI"/>
    <property type="match status" value="1"/>
</dbReference>
<organism evidence="6 7">
    <name type="scientific">Cohnella boryungensis</name>
    <dbReference type="NCBI Taxonomy" id="768479"/>
    <lineage>
        <taxon>Bacteria</taxon>
        <taxon>Bacillati</taxon>
        <taxon>Bacillota</taxon>
        <taxon>Bacilli</taxon>
        <taxon>Bacillales</taxon>
        <taxon>Paenibacillaceae</taxon>
        <taxon>Cohnella</taxon>
    </lineage>
</organism>
<evidence type="ECO:0000313" key="6">
    <source>
        <dbReference type="EMBL" id="MFC4305409.1"/>
    </source>
</evidence>
<dbReference type="RefSeq" id="WP_204604297.1">
    <property type="nucleotide sequence ID" value="NZ_JBHSED010000038.1"/>
</dbReference>
<dbReference type="InterPro" id="IPR049484">
    <property type="entry name" value="Rv0078-like_C"/>
</dbReference>
<evidence type="ECO:0000256" key="1">
    <source>
        <dbReference type="ARBA" id="ARBA00023015"/>
    </source>
</evidence>
<dbReference type="Proteomes" id="UP001595755">
    <property type="component" value="Unassembled WGS sequence"/>
</dbReference>
<evidence type="ECO:0000313" key="7">
    <source>
        <dbReference type="Proteomes" id="UP001595755"/>
    </source>
</evidence>
<evidence type="ECO:0000256" key="3">
    <source>
        <dbReference type="ARBA" id="ARBA00023163"/>
    </source>
</evidence>
<dbReference type="PANTHER" id="PTHR30055">
    <property type="entry name" value="HTH-TYPE TRANSCRIPTIONAL REGULATOR RUTR"/>
    <property type="match status" value="1"/>
</dbReference>
<evidence type="ECO:0000256" key="2">
    <source>
        <dbReference type="ARBA" id="ARBA00023125"/>
    </source>
</evidence>
<proteinExistence type="predicted"/>
<evidence type="ECO:0000256" key="4">
    <source>
        <dbReference type="PROSITE-ProRule" id="PRU00335"/>
    </source>
</evidence>
<accession>A0ABV8SG22</accession>
<sequence>MNRQIPKQVQAESTRAALLRRAELLFTEFGYAKTSIDEIVKQEQLTKGAFYYNFKDKRAIFEQVVDQFLDEMVGRITRTIEPMVDPWERALTALEVYLEGCIQPAYRQIVLQEAPVVLGWADWREKEKNSVIGLSTLLLQELVNSGDIRNKSIPMLAYILFGAITEAAIGIAESDDPAEARKQAKQILELLLKSF</sequence>
<feature type="domain" description="HTH tetR-type" evidence="5">
    <location>
        <begin position="12"/>
        <end position="72"/>
    </location>
</feature>
<comment type="caution">
    <text evidence="6">The sequence shown here is derived from an EMBL/GenBank/DDBJ whole genome shotgun (WGS) entry which is preliminary data.</text>
</comment>
<keyword evidence="2 4" id="KW-0238">DNA-binding</keyword>
<dbReference type="Pfam" id="PF00440">
    <property type="entry name" value="TetR_N"/>
    <property type="match status" value="1"/>
</dbReference>
<dbReference type="SUPFAM" id="SSF46689">
    <property type="entry name" value="Homeodomain-like"/>
    <property type="match status" value="1"/>
</dbReference>